<sequence length="340" mass="34877">MIPPGAAHLARVRQRLAVGAPLDLTRAAVAGGSPQALALAVALAETGVAVVLIEEDRWDVERAQDALTRAGKGSGITLHSDPAAADGAEAVIEASGRDAGLRAALLGGMARVAPGALLASLGPGDLRADLPAPIALIDQPGEGVIEILNGSDLRAEGLARRLGALPVRVERFLGAELVAALEDEAEALVFEGSTPWDIDAAAEAVGFALGPCAAQDLRGLDRAYARHRLTGHPLPVVDRMVPEGRLGRKGGVGWYRYPGGGGRVIDPLVEDLAREEAHFAGVTPRAISDSEIAARLSRALLRAAKGLVAEPGVIDLLSVLACGFPADTGGVLFAAQPLDL</sequence>
<dbReference type="Gene3D" id="1.10.1040.50">
    <property type="match status" value="1"/>
</dbReference>
<dbReference type="Proteomes" id="UP001208938">
    <property type="component" value="Unassembled WGS sequence"/>
</dbReference>
<dbReference type="RefSeq" id="WP_264504110.1">
    <property type="nucleotide sequence ID" value="NZ_JAPDFL010000001.1"/>
</dbReference>
<proteinExistence type="predicted"/>
<dbReference type="Pfam" id="PF00725">
    <property type="entry name" value="3HCDH"/>
    <property type="match status" value="1"/>
</dbReference>
<gene>
    <name evidence="5" type="ORF">OKW52_01325</name>
</gene>
<feature type="domain" description="3-hydroxyacyl-CoA dehydrogenase C-terminal" evidence="4">
    <location>
        <begin position="173"/>
        <end position="257"/>
    </location>
</feature>
<keyword evidence="2" id="KW-0456">Lyase</keyword>
<evidence type="ECO:0000313" key="5">
    <source>
        <dbReference type="EMBL" id="MCW1930946.1"/>
    </source>
</evidence>
<evidence type="ECO:0000256" key="2">
    <source>
        <dbReference type="ARBA" id="ARBA00023239"/>
    </source>
</evidence>
<evidence type="ECO:0000313" key="6">
    <source>
        <dbReference type="Proteomes" id="UP001208938"/>
    </source>
</evidence>
<keyword evidence="6" id="KW-1185">Reference proteome</keyword>
<dbReference type="SUPFAM" id="SSF51735">
    <property type="entry name" value="NAD(P)-binding Rossmann-fold domains"/>
    <property type="match status" value="1"/>
</dbReference>
<dbReference type="InterPro" id="IPR008927">
    <property type="entry name" value="6-PGluconate_DH-like_C_sf"/>
</dbReference>
<name>A0ABT3GTS7_9RHOB</name>
<dbReference type="Gene3D" id="3.40.50.720">
    <property type="entry name" value="NAD(P)-binding Rossmann-like Domain"/>
    <property type="match status" value="1"/>
</dbReference>
<dbReference type="PANTHER" id="PTHR23309">
    <property type="entry name" value="3-HYDROXYACYL-COA DEHYROGENASE"/>
    <property type="match status" value="1"/>
</dbReference>
<evidence type="ECO:0000259" key="4">
    <source>
        <dbReference type="Pfam" id="PF00725"/>
    </source>
</evidence>
<evidence type="ECO:0000256" key="3">
    <source>
        <dbReference type="ARBA" id="ARBA00023268"/>
    </source>
</evidence>
<reference evidence="5 6" key="1">
    <citation type="submission" date="2022-10" db="EMBL/GenBank/DDBJ databases">
        <title>Pararhodobacter sp. nov., isolated from marine algae.</title>
        <authorList>
            <person name="Choi B.J."/>
            <person name="Kim J.M."/>
            <person name="Lee J.K."/>
            <person name="Choi D.G."/>
            <person name="Jeon C.O."/>
        </authorList>
    </citation>
    <scope>NUCLEOTIDE SEQUENCE [LARGE SCALE GENOMIC DNA]</scope>
    <source>
        <strain evidence="5 6">ZQ420</strain>
    </source>
</reference>
<accession>A0ABT3GTS7</accession>
<dbReference type="InterPro" id="IPR006108">
    <property type="entry name" value="3HC_DH_C"/>
</dbReference>
<comment type="caution">
    <text evidence="5">The sequence shown here is derived from an EMBL/GenBank/DDBJ whole genome shotgun (WGS) entry which is preliminary data.</text>
</comment>
<dbReference type="InterPro" id="IPR036291">
    <property type="entry name" value="NAD(P)-bd_dom_sf"/>
</dbReference>
<dbReference type="SUPFAM" id="SSF48179">
    <property type="entry name" value="6-phosphogluconate dehydrogenase C-terminal domain-like"/>
    <property type="match status" value="1"/>
</dbReference>
<evidence type="ECO:0000256" key="1">
    <source>
        <dbReference type="ARBA" id="ARBA00023235"/>
    </source>
</evidence>
<dbReference type="EMBL" id="JAPDFL010000001">
    <property type="protein sequence ID" value="MCW1930946.1"/>
    <property type="molecule type" value="Genomic_DNA"/>
</dbReference>
<keyword evidence="1" id="KW-0413">Isomerase</keyword>
<protein>
    <submittedName>
        <fullName evidence="5">3-hydroxyacyl-CoA dehydrogenase family protein</fullName>
    </submittedName>
</protein>
<organism evidence="5 6">
    <name type="scientific">Pararhodobacter zhoushanensis</name>
    <dbReference type="NCBI Taxonomy" id="2479545"/>
    <lineage>
        <taxon>Bacteria</taxon>
        <taxon>Pseudomonadati</taxon>
        <taxon>Pseudomonadota</taxon>
        <taxon>Alphaproteobacteria</taxon>
        <taxon>Rhodobacterales</taxon>
        <taxon>Paracoccaceae</taxon>
        <taxon>Pararhodobacter</taxon>
    </lineage>
</organism>
<keyword evidence="3" id="KW-0511">Multifunctional enzyme</keyword>